<dbReference type="PANTHER" id="PTHR42781">
    <property type="entry name" value="SPERMIDINE/PUTRESCINE IMPORT ATP-BINDING PROTEIN POTA"/>
    <property type="match status" value="1"/>
</dbReference>
<dbReference type="GO" id="GO:0005524">
    <property type="term" value="F:ATP binding"/>
    <property type="evidence" value="ECO:0007669"/>
    <property type="project" value="UniProtKB-KW"/>
</dbReference>
<accession>A0A0C7LBU6</accession>
<evidence type="ECO:0000256" key="1">
    <source>
        <dbReference type="ARBA" id="ARBA00022448"/>
    </source>
</evidence>
<dbReference type="InterPro" id="IPR003439">
    <property type="entry name" value="ABC_transporter-like_ATP-bd"/>
</dbReference>
<dbReference type="PROSITE" id="PS50893">
    <property type="entry name" value="ABC_TRANSPORTER_2"/>
    <property type="match status" value="1"/>
</dbReference>
<dbReference type="GO" id="GO:0016887">
    <property type="term" value="F:ATP hydrolysis activity"/>
    <property type="evidence" value="ECO:0007669"/>
    <property type="project" value="InterPro"/>
</dbReference>
<dbReference type="Pfam" id="PF00005">
    <property type="entry name" value="ABC_tran"/>
    <property type="match status" value="1"/>
</dbReference>
<dbReference type="OrthoDB" id="9801958at2"/>
<keyword evidence="5" id="KW-0378">Hydrolase</keyword>
<dbReference type="Gene3D" id="3.40.50.300">
    <property type="entry name" value="P-loop containing nucleotide triphosphate hydrolases"/>
    <property type="match status" value="1"/>
</dbReference>
<protein>
    <submittedName>
        <fullName evidence="5">ABC transporter nitrate/sulfonate/taurine ATP-binding protein</fullName>
        <ecNumber evidence="5">3.6.3.-</ecNumber>
    </submittedName>
</protein>
<keyword evidence="2" id="KW-0547">Nucleotide-binding</keyword>
<dbReference type="AlphaFoldDB" id="A0A0C7LBU6"/>
<dbReference type="InterPro" id="IPR003593">
    <property type="entry name" value="AAA+_ATPase"/>
</dbReference>
<evidence type="ECO:0000259" key="4">
    <source>
        <dbReference type="PROSITE" id="PS50893"/>
    </source>
</evidence>
<dbReference type="Proteomes" id="UP000049127">
    <property type="component" value="Unassembled WGS sequence"/>
</dbReference>
<gene>
    <name evidence="5" type="primary">ssuB_4</name>
    <name evidence="5" type="ORF">R28058_33311</name>
</gene>
<evidence type="ECO:0000313" key="5">
    <source>
        <dbReference type="EMBL" id="CEP41977.1"/>
    </source>
</evidence>
<dbReference type="EC" id="3.6.3.-" evidence="5"/>
<proteinExistence type="predicted"/>
<dbReference type="SUPFAM" id="SSF52540">
    <property type="entry name" value="P-loop containing nucleoside triphosphate hydrolases"/>
    <property type="match status" value="1"/>
</dbReference>
<keyword evidence="3 5" id="KW-0067">ATP-binding</keyword>
<dbReference type="InterPro" id="IPR050093">
    <property type="entry name" value="ABC_SmlMolc_Importer"/>
</dbReference>
<dbReference type="RefSeq" id="WP_055343307.1">
    <property type="nucleotide sequence ID" value="NZ_CEKZ01000028.1"/>
</dbReference>
<organism evidence="5 6">
    <name type="scientific">Paraclostridium sordellii</name>
    <name type="common">Clostridium sordellii</name>
    <dbReference type="NCBI Taxonomy" id="1505"/>
    <lineage>
        <taxon>Bacteria</taxon>
        <taxon>Bacillati</taxon>
        <taxon>Bacillota</taxon>
        <taxon>Clostridia</taxon>
        <taxon>Peptostreptococcales</taxon>
        <taxon>Peptostreptococcaceae</taxon>
        <taxon>Paraclostridium</taxon>
    </lineage>
</organism>
<dbReference type="InterPro" id="IPR027417">
    <property type="entry name" value="P-loop_NTPase"/>
</dbReference>
<feature type="domain" description="ABC transporter" evidence="4">
    <location>
        <begin position="3"/>
        <end position="222"/>
    </location>
</feature>
<keyword evidence="1" id="KW-0813">Transport</keyword>
<name>A0A0C7LBU6_PARSO</name>
<dbReference type="PANTHER" id="PTHR42781:SF8">
    <property type="entry name" value="BICARBONATE TRANSPORT ATP-BINDING PROTEIN CMPC"/>
    <property type="match status" value="1"/>
</dbReference>
<sequence>MTLSIKNLDKHYGEKCIYENFKIDFDDNKVNCILGKSGCGKSTLLNLISGILKSDNTDFKRIDKKNISYIFQEDSLIPWLTIEENLQLVGKKFYKKHELKDITNKYMNLVDIETYKNMYPQKVSGGIRQRCNVARAFMKPSKYILMDEPFKSIDIKIKNDIMEKIKYILKNEMKTVIFVTHDLDEAIFLGDKIFIIGENPVKVKTVFESIKNLSKEDILKFI</sequence>
<evidence type="ECO:0000256" key="2">
    <source>
        <dbReference type="ARBA" id="ARBA00022741"/>
    </source>
</evidence>
<dbReference type="SMART" id="SM00382">
    <property type="entry name" value="AAA"/>
    <property type="match status" value="1"/>
</dbReference>
<dbReference type="EMBL" id="CEKZ01000028">
    <property type="protein sequence ID" value="CEP41977.1"/>
    <property type="molecule type" value="Genomic_DNA"/>
</dbReference>
<evidence type="ECO:0000256" key="3">
    <source>
        <dbReference type="ARBA" id="ARBA00022840"/>
    </source>
</evidence>
<reference evidence="5 6" key="1">
    <citation type="submission" date="2015-01" db="EMBL/GenBank/DDBJ databases">
        <authorList>
            <person name="Aslett A.Martin."/>
            <person name="De Silva Nishadi"/>
        </authorList>
    </citation>
    <scope>NUCLEOTIDE SEQUENCE [LARGE SCALE GENOMIC DNA]</scope>
    <source>
        <strain evidence="5 6">R28058</strain>
    </source>
</reference>
<evidence type="ECO:0000313" key="6">
    <source>
        <dbReference type="Proteomes" id="UP000049127"/>
    </source>
</evidence>